<feature type="domain" description="Zinc knuckle CX2CX4HX4C" evidence="2">
    <location>
        <begin position="10"/>
        <end position="52"/>
    </location>
</feature>
<keyword evidence="4" id="KW-1185">Reference proteome</keyword>
<name>A0A8X8AR00_BRACI</name>
<evidence type="ECO:0000313" key="4">
    <source>
        <dbReference type="Proteomes" id="UP000886595"/>
    </source>
</evidence>
<gene>
    <name evidence="3" type="ORF">Bca52824_028966</name>
</gene>
<evidence type="ECO:0000313" key="3">
    <source>
        <dbReference type="EMBL" id="KAG2309218.1"/>
    </source>
</evidence>
<organism evidence="3 4">
    <name type="scientific">Brassica carinata</name>
    <name type="common">Ethiopian mustard</name>
    <name type="synonym">Abyssinian cabbage</name>
    <dbReference type="NCBI Taxonomy" id="52824"/>
    <lineage>
        <taxon>Eukaryota</taxon>
        <taxon>Viridiplantae</taxon>
        <taxon>Streptophyta</taxon>
        <taxon>Embryophyta</taxon>
        <taxon>Tracheophyta</taxon>
        <taxon>Spermatophyta</taxon>
        <taxon>Magnoliopsida</taxon>
        <taxon>eudicotyledons</taxon>
        <taxon>Gunneridae</taxon>
        <taxon>Pentapetalae</taxon>
        <taxon>rosids</taxon>
        <taxon>malvids</taxon>
        <taxon>Brassicales</taxon>
        <taxon>Brassicaceae</taxon>
        <taxon>Brassiceae</taxon>
        <taxon>Brassica</taxon>
    </lineage>
</organism>
<comment type="caution">
    <text evidence="3">The sequence shown here is derived from an EMBL/GenBank/DDBJ whole genome shotgun (WGS) entry which is preliminary data.</text>
</comment>
<accession>A0A8X8AR00</accession>
<feature type="region of interest" description="Disordered" evidence="1">
    <location>
        <begin position="63"/>
        <end position="209"/>
    </location>
</feature>
<reference evidence="3 4" key="1">
    <citation type="submission" date="2020-02" db="EMBL/GenBank/DDBJ databases">
        <authorList>
            <person name="Ma Q."/>
            <person name="Huang Y."/>
            <person name="Song X."/>
            <person name="Pei D."/>
        </authorList>
    </citation>
    <scope>NUCLEOTIDE SEQUENCE [LARGE SCALE GENOMIC DNA]</scope>
    <source>
        <strain evidence="3">Sxm20200214</strain>
        <tissue evidence="3">Leaf</tissue>
    </source>
</reference>
<dbReference type="InterPro" id="IPR025836">
    <property type="entry name" value="Zn_knuckle_CX2CX4HX4C"/>
</dbReference>
<feature type="region of interest" description="Disordered" evidence="1">
    <location>
        <begin position="268"/>
        <end position="300"/>
    </location>
</feature>
<dbReference type="Proteomes" id="UP000886595">
    <property type="component" value="Unassembled WGS sequence"/>
</dbReference>
<proteinExistence type="predicted"/>
<evidence type="ECO:0000259" key="2">
    <source>
        <dbReference type="Pfam" id="PF14392"/>
    </source>
</evidence>
<feature type="compositionally biased region" description="Polar residues" evidence="1">
    <location>
        <begin position="276"/>
        <end position="300"/>
    </location>
</feature>
<dbReference type="OrthoDB" id="1113025at2759"/>
<feature type="region of interest" description="Disordered" evidence="1">
    <location>
        <begin position="337"/>
        <end position="395"/>
    </location>
</feature>
<feature type="compositionally biased region" description="Basic and acidic residues" evidence="1">
    <location>
        <begin position="101"/>
        <end position="158"/>
    </location>
</feature>
<protein>
    <recommendedName>
        <fullName evidence="2">Zinc knuckle CX2CX4HX4C domain-containing protein</fullName>
    </recommendedName>
</protein>
<evidence type="ECO:0000256" key="1">
    <source>
        <dbReference type="SAM" id="MobiDB-lite"/>
    </source>
</evidence>
<feature type="compositionally biased region" description="Polar residues" evidence="1">
    <location>
        <begin position="159"/>
        <end position="169"/>
    </location>
</feature>
<dbReference type="EMBL" id="JAAMPC010000006">
    <property type="protein sequence ID" value="KAG2309218.1"/>
    <property type="molecule type" value="Genomic_DNA"/>
</dbReference>
<feature type="compositionally biased region" description="Basic and acidic residues" evidence="1">
    <location>
        <begin position="170"/>
        <end position="183"/>
    </location>
</feature>
<sequence>MRVQVDGLLPLITSTVIEYSNGDEVIAKLVYERLEKHCSKCFRLDHEIKDCLEAKAQERARKAAQESESIMQKSFNSADDDRKMEQRSTAYKFSATAGGGDYERRPPKEHKETSFRRPYKDQPKVWQERGEQRRAYHSREYSRYANERANRPPRDHNYQRSNVVSQNRSYYREIPKEIPDKDTGSSSAKRNTAPPDRGVPHQDCLPPVPQEAFDEAMGELRNVMLQYTKNADPTESEARKERMRQAEAEGEMVETAIQMARTSQAIINERQRREQISNTPERTPASQRLGSRTPAHTNNDVGIDIPASNSQERIPATQRLGPPLIALTTNRDDAIESLQEEEEDRVPAALRLGPLVQSPPKETNGTSGEKKKRGRPPGQKLNQESQKVIVGSGSRSRRLEAALTNPVNDSMLIQQINDDLNAAYQAEEEYWRQRSRLLWLQLGDRNTGYFHAISKNRKRANAFSVIEDSEGMMVYKEDEIAKFLRGHGKNGNLSWMAWNLVGKRSVKNKLGVGRWKWMLYQCVERTVA</sequence>
<dbReference type="AlphaFoldDB" id="A0A8X8AR00"/>
<dbReference type="Pfam" id="PF14392">
    <property type="entry name" value="zf-CCHC_4"/>
    <property type="match status" value="1"/>
</dbReference>